<comment type="function">
    <text evidence="8">F(1)F(0) ATP synthase produces ATP from ADP in the presence of a proton or sodium gradient. F-type ATPases consist of two structural domains, F(1) containing the extramembraneous catalytic core and F(0) containing the membrane proton channel, linked together by a central stalk and a peripheral stalk. During catalysis, ATP synthesis in the catalytic domain of F(1) is coupled via a rotary mechanism of the central stalk subunits to proton translocation.</text>
</comment>
<keyword evidence="5 8" id="KW-0472">Membrane</keyword>
<dbReference type="GO" id="GO:0005886">
    <property type="term" value="C:plasma membrane"/>
    <property type="evidence" value="ECO:0007669"/>
    <property type="project" value="UniProtKB-SubCell"/>
</dbReference>
<dbReference type="GO" id="GO:0046933">
    <property type="term" value="F:proton-transporting ATP synthase activity, rotational mechanism"/>
    <property type="evidence" value="ECO:0007669"/>
    <property type="project" value="UniProtKB-UniRule"/>
</dbReference>
<dbReference type="InterPro" id="IPR000711">
    <property type="entry name" value="ATPase_OSCP/dsu"/>
</dbReference>
<evidence type="ECO:0000256" key="2">
    <source>
        <dbReference type="ARBA" id="ARBA00022448"/>
    </source>
</evidence>
<protein>
    <recommendedName>
        <fullName evidence="8">ATP synthase subunit delta</fullName>
    </recommendedName>
    <alternativeName>
        <fullName evidence="8">ATP synthase F(1) sector subunit delta</fullName>
    </alternativeName>
    <alternativeName>
        <fullName evidence="8">F-type ATPase subunit delta</fullName>
        <shortName evidence="8">F-ATPase subunit delta</shortName>
    </alternativeName>
</protein>
<gene>
    <name evidence="8" type="primary">atpH</name>
    <name evidence="9" type="ORF">SAMN04244570_1364</name>
</gene>
<keyword evidence="2 8" id="KW-0813">Transport</keyword>
<accession>A0A1T4XWU6</accession>
<organism evidence="9 10">
    <name type="scientific">Sporosarcina newyorkensis</name>
    <dbReference type="NCBI Taxonomy" id="759851"/>
    <lineage>
        <taxon>Bacteria</taxon>
        <taxon>Bacillati</taxon>
        <taxon>Bacillota</taxon>
        <taxon>Bacilli</taxon>
        <taxon>Bacillales</taxon>
        <taxon>Caryophanaceae</taxon>
        <taxon>Sporosarcina</taxon>
    </lineage>
</organism>
<keyword evidence="4 8" id="KW-0406">Ion transport</keyword>
<dbReference type="AlphaFoldDB" id="A0A1T4XWU6"/>
<evidence type="ECO:0000256" key="7">
    <source>
        <dbReference type="ARBA" id="ARBA00023310"/>
    </source>
</evidence>
<dbReference type="RefSeq" id="WP_078817032.1">
    <property type="nucleotide sequence ID" value="NZ_FUYJ01000002.1"/>
</dbReference>
<dbReference type="SUPFAM" id="SSF47928">
    <property type="entry name" value="N-terminal domain of the delta subunit of the F1F0-ATP synthase"/>
    <property type="match status" value="1"/>
</dbReference>
<evidence type="ECO:0000256" key="3">
    <source>
        <dbReference type="ARBA" id="ARBA00022781"/>
    </source>
</evidence>
<evidence type="ECO:0000256" key="4">
    <source>
        <dbReference type="ARBA" id="ARBA00023065"/>
    </source>
</evidence>
<dbReference type="GO" id="GO:0045259">
    <property type="term" value="C:proton-transporting ATP synthase complex"/>
    <property type="evidence" value="ECO:0007669"/>
    <property type="project" value="UniProtKB-KW"/>
</dbReference>
<reference evidence="10" key="1">
    <citation type="submission" date="2017-02" db="EMBL/GenBank/DDBJ databases">
        <authorList>
            <person name="Varghese N."/>
            <person name="Submissions S."/>
        </authorList>
    </citation>
    <scope>NUCLEOTIDE SEQUENCE [LARGE SCALE GENOMIC DNA]</scope>
    <source>
        <strain evidence="10">DSM 23966</strain>
    </source>
</reference>
<keyword evidence="10" id="KW-1185">Reference proteome</keyword>
<sequence>MSQSVIAKRYAVALFDAAQEKQQALAVQTDLKELKKIFEGEKELSEMLISPKFSIQKKKQLIGQFFSEANPLVLNTLYVLIDAGRIGEVLNVIEDYQDIANEASGVAEAKVYSTRQLTVEESNAISTAFAHKVGKQSLHIENLIDPSLIGGIRLQIGNQIYDSSISAKLARLERQLIN</sequence>
<name>A0A1T4XWU6_9BACL</name>
<evidence type="ECO:0000256" key="5">
    <source>
        <dbReference type="ARBA" id="ARBA00023136"/>
    </source>
</evidence>
<dbReference type="PANTHER" id="PTHR11910">
    <property type="entry name" value="ATP SYNTHASE DELTA CHAIN"/>
    <property type="match status" value="1"/>
</dbReference>
<dbReference type="InterPro" id="IPR026015">
    <property type="entry name" value="ATP_synth_OSCP/delta_N_sf"/>
</dbReference>
<evidence type="ECO:0000256" key="8">
    <source>
        <dbReference type="HAMAP-Rule" id="MF_01416"/>
    </source>
</evidence>
<evidence type="ECO:0000256" key="6">
    <source>
        <dbReference type="ARBA" id="ARBA00023196"/>
    </source>
</evidence>
<comment type="function">
    <text evidence="8">This protein is part of the stalk that links CF(0) to CF(1). It either transmits conformational changes from CF(0) to CF(1) or is implicated in proton conduction.</text>
</comment>
<dbReference type="HAMAP" id="MF_01416">
    <property type="entry name" value="ATP_synth_delta_bact"/>
    <property type="match status" value="1"/>
</dbReference>
<comment type="subcellular location">
    <subcellularLocation>
        <location evidence="8">Cell membrane</location>
        <topology evidence="8">Peripheral membrane protein</topology>
    </subcellularLocation>
    <subcellularLocation>
        <location evidence="1">Membrane</location>
    </subcellularLocation>
</comment>
<dbReference type="NCBIfam" id="NF004403">
    <property type="entry name" value="PRK05758.2-4"/>
    <property type="match status" value="1"/>
</dbReference>
<evidence type="ECO:0000313" key="10">
    <source>
        <dbReference type="Proteomes" id="UP000190042"/>
    </source>
</evidence>
<evidence type="ECO:0000313" key="9">
    <source>
        <dbReference type="EMBL" id="SKA94042.1"/>
    </source>
</evidence>
<keyword evidence="6 8" id="KW-0139">CF(1)</keyword>
<keyword evidence="3 8" id="KW-0375">Hydrogen ion transport</keyword>
<dbReference type="InterPro" id="IPR020781">
    <property type="entry name" value="ATPase_OSCP/d_CS"/>
</dbReference>
<dbReference type="PROSITE" id="PS00389">
    <property type="entry name" value="ATPASE_DELTA"/>
    <property type="match status" value="1"/>
</dbReference>
<evidence type="ECO:0000256" key="1">
    <source>
        <dbReference type="ARBA" id="ARBA00004370"/>
    </source>
</evidence>
<keyword evidence="7 8" id="KW-0066">ATP synthesis</keyword>
<dbReference type="PRINTS" id="PR00125">
    <property type="entry name" value="ATPASEDELTA"/>
</dbReference>
<proteinExistence type="inferred from homology"/>
<dbReference type="NCBIfam" id="TIGR01145">
    <property type="entry name" value="ATP_synt_delta"/>
    <property type="match status" value="1"/>
</dbReference>
<dbReference type="Proteomes" id="UP000190042">
    <property type="component" value="Unassembled WGS sequence"/>
</dbReference>
<dbReference type="Pfam" id="PF00213">
    <property type="entry name" value="OSCP"/>
    <property type="match status" value="1"/>
</dbReference>
<keyword evidence="8" id="KW-1003">Cell membrane</keyword>
<dbReference type="Gene3D" id="1.10.520.20">
    <property type="entry name" value="N-terminal domain of the delta subunit of the F1F0-ATP synthase"/>
    <property type="match status" value="1"/>
</dbReference>
<dbReference type="EMBL" id="FUYJ01000002">
    <property type="protein sequence ID" value="SKA94042.1"/>
    <property type="molecule type" value="Genomic_DNA"/>
</dbReference>
<comment type="similarity">
    <text evidence="8">Belongs to the ATPase delta chain family.</text>
</comment>